<feature type="region of interest" description="Disordered" evidence="1">
    <location>
        <begin position="89"/>
        <end position="123"/>
    </location>
</feature>
<evidence type="ECO:0000256" key="2">
    <source>
        <dbReference type="SAM" id="Phobius"/>
    </source>
</evidence>
<proteinExistence type="predicted"/>
<dbReference type="HOGENOM" id="CLU_047270_0_0_1"/>
<dbReference type="GeneID" id="24105946"/>
<protein>
    <submittedName>
        <fullName evidence="3">Alpha-glucosidase</fullName>
    </submittedName>
</protein>
<keyword evidence="2" id="KW-1133">Transmembrane helix</keyword>
<dbReference type="Proteomes" id="UP000014071">
    <property type="component" value="Unassembled WGS sequence"/>
</dbReference>
<gene>
    <name evidence="3" type="ORF">PHSY_000641</name>
</gene>
<feature type="transmembrane region" description="Helical" evidence="2">
    <location>
        <begin position="345"/>
        <end position="368"/>
    </location>
</feature>
<dbReference type="eggNOG" id="ENOG502RDHU">
    <property type="taxonomic scope" value="Eukaryota"/>
</dbReference>
<keyword evidence="4" id="KW-1185">Reference proteome</keyword>
<accession>R9P4P4</accession>
<name>R9P4P4_PSEHS</name>
<evidence type="ECO:0000313" key="4">
    <source>
        <dbReference type="Proteomes" id="UP000014071"/>
    </source>
</evidence>
<evidence type="ECO:0000256" key="1">
    <source>
        <dbReference type="SAM" id="MobiDB-lite"/>
    </source>
</evidence>
<feature type="compositionally biased region" description="Basic and acidic residues" evidence="1">
    <location>
        <begin position="247"/>
        <end position="271"/>
    </location>
</feature>
<dbReference type="OrthoDB" id="3366645at2759"/>
<feature type="region of interest" description="Disordered" evidence="1">
    <location>
        <begin position="12"/>
        <end position="59"/>
    </location>
</feature>
<evidence type="ECO:0000313" key="3">
    <source>
        <dbReference type="EMBL" id="GAC93080.1"/>
    </source>
</evidence>
<feature type="region of interest" description="Disordered" evidence="1">
    <location>
        <begin position="214"/>
        <end position="286"/>
    </location>
</feature>
<dbReference type="AlphaFoldDB" id="R9P4P4"/>
<sequence>MAITLQTVLPQKVLPRAPSPNSNSPNPGVRSTITQFIPASPDVSLDRDPASFNAASASTDSAFARGNEASHMLASSSSTQGRVDAGEALAPLRSPGLGPSAPRKSMSAGAGSRRGIAHSSRILGVDKKTQETFALSQLTNGKIDVSFEGTLAGRQPPSPSGSNHKGKGKARDDGDDGIFGQNGHAAMFDVDLETGQSTVPSSSTASRAGRLLQLGSNSMPWKKSKSNVVPAYQEEEPGPTGAGHRGLRNDSLDFDRPLELQSDNKADHGTDLDGDEDDDRTGFGAFDDDREQLLYAEADDDASRPGYFAPGDRGYGYNSLQDDAGQGGYSSAVGFEAVTWSEGSWMVVSSVFVAILMIVAILISIDVIDWPGDGIGKN</sequence>
<keyword evidence="2" id="KW-0472">Membrane</keyword>
<reference evidence="3" key="1">
    <citation type="journal article" date="2013" name="Genome Announc.">
        <title>Draft Genome Sequence of the Basidiomycetous Yeast-Like Fungus Pseudozyma hubeiensis SY62, Which Produces an Abundant Amount of the Biosurfactant Mannosylerythritol Lipids.</title>
        <authorList>
            <person name="Konishi M."/>
            <person name="Hatada Y."/>
            <person name="Horiuchi J."/>
        </authorList>
    </citation>
    <scope>NUCLEOTIDE SEQUENCE</scope>
    <source>
        <strain evidence="3">SY62</strain>
    </source>
</reference>
<dbReference type="EMBL" id="DF238772">
    <property type="protein sequence ID" value="GAC93080.1"/>
    <property type="molecule type" value="Genomic_DNA"/>
</dbReference>
<dbReference type="RefSeq" id="XP_012186667.1">
    <property type="nucleotide sequence ID" value="XM_012331277.1"/>
</dbReference>
<keyword evidence="2" id="KW-0812">Transmembrane</keyword>
<feature type="region of interest" description="Disordered" evidence="1">
    <location>
        <begin position="149"/>
        <end position="182"/>
    </location>
</feature>
<organism evidence="3 4">
    <name type="scientific">Pseudozyma hubeiensis (strain SY62)</name>
    <name type="common">Yeast</name>
    <dbReference type="NCBI Taxonomy" id="1305764"/>
    <lineage>
        <taxon>Eukaryota</taxon>
        <taxon>Fungi</taxon>
        <taxon>Dikarya</taxon>
        <taxon>Basidiomycota</taxon>
        <taxon>Ustilaginomycotina</taxon>
        <taxon>Ustilaginomycetes</taxon>
        <taxon>Ustilaginales</taxon>
        <taxon>Ustilaginaceae</taxon>
        <taxon>Pseudozyma</taxon>
    </lineage>
</organism>